<gene>
    <name evidence="2" type="ORF">JI435_155940</name>
</gene>
<dbReference type="Proteomes" id="UP000663193">
    <property type="component" value="Chromosome 4"/>
</dbReference>
<organism evidence="2 3">
    <name type="scientific">Phaeosphaeria nodorum (strain SN15 / ATCC MYA-4574 / FGSC 10173)</name>
    <name type="common">Glume blotch fungus</name>
    <name type="synonym">Parastagonospora nodorum</name>
    <dbReference type="NCBI Taxonomy" id="321614"/>
    <lineage>
        <taxon>Eukaryota</taxon>
        <taxon>Fungi</taxon>
        <taxon>Dikarya</taxon>
        <taxon>Ascomycota</taxon>
        <taxon>Pezizomycotina</taxon>
        <taxon>Dothideomycetes</taxon>
        <taxon>Pleosporomycetidae</taxon>
        <taxon>Pleosporales</taxon>
        <taxon>Pleosporineae</taxon>
        <taxon>Phaeosphaeriaceae</taxon>
        <taxon>Parastagonospora</taxon>
    </lineage>
</organism>
<dbReference type="RefSeq" id="XP_001805739.1">
    <property type="nucleotide sequence ID" value="XM_001805687.1"/>
</dbReference>
<keyword evidence="3" id="KW-1185">Reference proteome</keyword>
<dbReference type="OrthoDB" id="3734244at2759"/>
<dbReference type="VEuPathDB" id="FungiDB:JI435_155940"/>
<protein>
    <submittedName>
        <fullName evidence="2">Uncharacterized protein</fullName>
    </submittedName>
</protein>
<dbReference type="AlphaFoldDB" id="A0A7U2EWB2"/>
<name>A0A7U2EWB2_PHANO</name>
<evidence type="ECO:0000256" key="1">
    <source>
        <dbReference type="SAM" id="MobiDB-lite"/>
    </source>
</evidence>
<reference evidence="3" key="1">
    <citation type="journal article" date="2021" name="BMC Genomics">
        <title>Chromosome-level genome assembly and manually-curated proteome of model necrotroph Parastagonospora nodorum Sn15 reveals a genome-wide trove of candidate effector homologs, and redundancy of virulence-related functions within an accessory chromosome.</title>
        <authorList>
            <person name="Bertazzoni S."/>
            <person name="Jones D.A.B."/>
            <person name="Phan H.T."/>
            <person name="Tan K.-C."/>
            <person name="Hane J.K."/>
        </authorList>
    </citation>
    <scope>NUCLEOTIDE SEQUENCE [LARGE SCALE GENOMIC DNA]</scope>
    <source>
        <strain evidence="3">SN15 / ATCC MYA-4574 / FGSC 10173)</strain>
    </source>
</reference>
<proteinExistence type="predicted"/>
<evidence type="ECO:0000313" key="2">
    <source>
        <dbReference type="EMBL" id="QRC93907.1"/>
    </source>
</evidence>
<feature type="compositionally biased region" description="Low complexity" evidence="1">
    <location>
        <begin position="30"/>
        <end position="55"/>
    </location>
</feature>
<sequence>MPPLWFLREFEARDQRRRSKTPSLPKVPKRPQSSHTSASSRPATASTRPTTSSTSDNLNHTAASEQVNNTDDGKSRGCDRDRTFSGFIDRERIAQDAVDGKRGLKGVFERWFGKIKRD</sequence>
<evidence type="ECO:0000313" key="3">
    <source>
        <dbReference type="Proteomes" id="UP000663193"/>
    </source>
</evidence>
<feature type="region of interest" description="Disordered" evidence="1">
    <location>
        <begin position="1"/>
        <end position="85"/>
    </location>
</feature>
<feature type="compositionally biased region" description="Basic and acidic residues" evidence="1">
    <location>
        <begin position="71"/>
        <end position="85"/>
    </location>
</feature>
<feature type="compositionally biased region" description="Polar residues" evidence="1">
    <location>
        <begin position="56"/>
        <end position="70"/>
    </location>
</feature>
<dbReference type="KEGG" id="pno:SNOG_15594"/>
<dbReference type="EMBL" id="CP069026">
    <property type="protein sequence ID" value="QRC93907.1"/>
    <property type="molecule type" value="Genomic_DNA"/>
</dbReference>
<accession>A0A7U2EWB2</accession>